<comment type="caution">
    <text evidence="2">The sequence shown here is derived from an EMBL/GenBank/DDBJ whole genome shotgun (WGS) entry which is preliminary data.</text>
</comment>
<organism evidence="2">
    <name type="scientific">Hexamita inflata</name>
    <dbReference type="NCBI Taxonomy" id="28002"/>
    <lineage>
        <taxon>Eukaryota</taxon>
        <taxon>Metamonada</taxon>
        <taxon>Diplomonadida</taxon>
        <taxon>Hexamitidae</taxon>
        <taxon>Hexamitinae</taxon>
        <taxon>Hexamita</taxon>
    </lineage>
</organism>
<reference evidence="3 4" key="2">
    <citation type="submission" date="2024-07" db="EMBL/GenBank/DDBJ databases">
        <authorList>
            <person name="Akdeniz Z."/>
        </authorList>
    </citation>
    <scope>NUCLEOTIDE SEQUENCE [LARGE SCALE GENOMIC DNA]</scope>
</reference>
<evidence type="ECO:0000313" key="2">
    <source>
        <dbReference type="EMBL" id="CAI9952627.1"/>
    </source>
</evidence>
<evidence type="ECO:0000313" key="4">
    <source>
        <dbReference type="Proteomes" id="UP001642409"/>
    </source>
</evidence>
<keyword evidence="1" id="KW-1133">Transmembrane helix</keyword>
<gene>
    <name evidence="2" type="ORF">HINF_LOCUS40272</name>
    <name evidence="3" type="ORF">HINF_LOCUS8529</name>
</gene>
<name>A0AA86QAT8_9EUKA</name>
<feature type="transmembrane region" description="Helical" evidence="1">
    <location>
        <begin position="94"/>
        <end position="115"/>
    </location>
</feature>
<keyword evidence="4" id="KW-1185">Reference proteome</keyword>
<feature type="transmembrane region" description="Helical" evidence="1">
    <location>
        <begin position="135"/>
        <end position="153"/>
    </location>
</feature>
<protein>
    <submittedName>
        <fullName evidence="3">Hypothetical_protein</fullName>
    </submittedName>
</protein>
<dbReference type="AlphaFoldDB" id="A0AA86QAT8"/>
<evidence type="ECO:0000256" key="1">
    <source>
        <dbReference type="SAM" id="Phobius"/>
    </source>
</evidence>
<keyword evidence="1" id="KW-0812">Transmembrane</keyword>
<reference evidence="2" key="1">
    <citation type="submission" date="2023-06" db="EMBL/GenBank/DDBJ databases">
        <authorList>
            <person name="Kurt Z."/>
        </authorList>
    </citation>
    <scope>NUCLEOTIDE SEQUENCE</scope>
</reference>
<proteinExistence type="predicted"/>
<sequence length="213" mass="25109">MVFYNVCVEAHVMSQDSSQLRVWKWGFRMLRIQNMQLRSQQFCVNCSVEMGNYFIRSLGGTRCAWQASATLQLQNCHMNIMNPITRKQTGRQKVYTILNIKWLIYIILLIIIIFLKLSITEIYKNKLRDYSFFNILHYLACKGGAISLIRILIREQVNSLMEQGVLHAKLPYKQGYVVKHFLMTSNFLIQYIKYLTQLDRNKRQQVVLTVIGQ</sequence>
<keyword evidence="1" id="KW-0472">Membrane</keyword>
<accession>A0AA86QAT8</accession>
<dbReference type="EMBL" id="CAXDID020000018">
    <property type="protein sequence ID" value="CAL5985068.1"/>
    <property type="molecule type" value="Genomic_DNA"/>
</dbReference>
<dbReference type="Proteomes" id="UP001642409">
    <property type="component" value="Unassembled WGS sequence"/>
</dbReference>
<evidence type="ECO:0000313" key="3">
    <source>
        <dbReference type="EMBL" id="CAL5985068.1"/>
    </source>
</evidence>
<dbReference type="EMBL" id="CATOUU010000834">
    <property type="protein sequence ID" value="CAI9952627.1"/>
    <property type="molecule type" value="Genomic_DNA"/>
</dbReference>